<dbReference type="Proteomes" id="UP000641646">
    <property type="component" value="Unassembled WGS sequence"/>
</dbReference>
<dbReference type="Pfam" id="PF11209">
    <property type="entry name" value="LmeA"/>
    <property type="match status" value="1"/>
</dbReference>
<evidence type="ECO:0000313" key="2">
    <source>
        <dbReference type="Proteomes" id="UP000641646"/>
    </source>
</evidence>
<name>A0A926ZHJ1_9CYAN</name>
<sequence>MPYVPSNESQQVESLSDLSSKQSRIISKVLSPAVRLWLRSQVEQVEDLQVDIQAGDRLLLTGHIPKVSLSAHHAVYQGLHLRSIQLVAEKIRINLGQVLKGKPLRLLEPIPVAGELLLEEADLNASLQGTLLPNALTEFLVTLLKASGFHNPTEVLQNRQITWQEIAIDSRQIKLSGTLTDHNRQDLNSSLAIRTGVELSSCHELLFVSPQIEGLPGLKYPPLDSLQLDLGSEVNIRELTLSSGLLICRGSILVRTE</sequence>
<comment type="caution">
    <text evidence="1">The sequence shown here is derived from an EMBL/GenBank/DDBJ whole genome shotgun (WGS) entry which is preliminary data.</text>
</comment>
<protein>
    <submittedName>
        <fullName evidence="1">DUF2993 domain-containing protein</fullName>
    </submittedName>
</protein>
<evidence type="ECO:0000313" key="1">
    <source>
        <dbReference type="EMBL" id="MBD2183338.1"/>
    </source>
</evidence>
<dbReference type="AlphaFoldDB" id="A0A926ZHJ1"/>
<accession>A0A926ZHJ1</accession>
<reference evidence="1" key="1">
    <citation type="journal article" date="2015" name="ISME J.">
        <title>Draft Genome Sequence of Streptomyces incarnatus NRRL8089, which Produces the Nucleoside Antibiotic Sinefungin.</title>
        <authorList>
            <person name="Oshima K."/>
            <person name="Hattori M."/>
            <person name="Shimizu H."/>
            <person name="Fukuda K."/>
            <person name="Nemoto M."/>
            <person name="Inagaki K."/>
            <person name="Tamura T."/>
        </authorList>
    </citation>
    <scope>NUCLEOTIDE SEQUENCE</scope>
    <source>
        <strain evidence="1">FACHB-1375</strain>
    </source>
</reference>
<keyword evidence="2" id="KW-1185">Reference proteome</keyword>
<reference evidence="1" key="2">
    <citation type="submission" date="2020-08" db="EMBL/GenBank/DDBJ databases">
        <authorList>
            <person name="Chen M."/>
            <person name="Teng W."/>
            <person name="Zhao L."/>
            <person name="Hu C."/>
            <person name="Zhou Y."/>
            <person name="Han B."/>
            <person name="Song L."/>
            <person name="Shu W."/>
        </authorList>
    </citation>
    <scope>NUCLEOTIDE SEQUENCE</scope>
    <source>
        <strain evidence="1">FACHB-1375</strain>
    </source>
</reference>
<gene>
    <name evidence="1" type="ORF">H6G03_20130</name>
</gene>
<dbReference type="InterPro" id="IPR021373">
    <property type="entry name" value="DUF2993"/>
</dbReference>
<dbReference type="RefSeq" id="WP_190467463.1">
    <property type="nucleotide sequence ID" value="NZ_JACJPW010000053.1"/>
</dbReference>
<organism evidence="1 2">
    <name type="scientific">Aerosakkonema funiforme FACHB-1375</name>
    <dbReference type="NCBI Taxonomy" id="2949571"/>
    <lineage>
        <taxon>Bacteria</taxon>
        <taxon>Bacillati</taxon>
        <taxon>Cyanobacteriota</taxon>
        <taxon>Cyanophyceae</taxon>
        <taxon>Oscillatoriophycideae</taxon>
        <taxon>Aerosakkonematales</taxon>
        <taxon>Aerosakkonemataceae</taxon>
        <taxon>Aerosakkonema</taxon>
    </lineage>
</organism>
<proteinExistence type="predicted"/>
<dbReference type="EMBL" id="JACJPW010000053">
    <property type="protein sequence ID" value="MBD2183338.1"/>
    <property type="molecule type" value="Genomic_DNA"/>
</dbReference>